<keyword evidence="3" id="KW-1185">Reference proteome</keyword>
<evidence type="ECO:0000313" key="3">
    <source>
        <dbReference type="Proteomes" id="UP000053260"/>
    </source>
</evidence>
<comment type="caution">
    <text evidence="2">The sequence shown here is derived from an EMBL/GenBank/DDBJ whole genome shotgun (WGS) entry which is preliminary data.</text>
</comment>
<dbReference type="EMBL" id="LMXB01000100">
    <property type="protein sequence ID" value="KUO15885.1"/>
    <property type="molecule type" value="Genomic_DNA"/>
</dbReference>
<gene>
    <name evidence="2" type="ORF">AQJ91_39015</name>
</gene>
<proteinExistence type="predicted"/>
<evidence type="ECO:0000256" key="1">
    <source>
        <dbReference type="SAM" id="Phobius"/>
    </source>
</evidence>
<name>A0A101USB4_9ACTN</name>
<keyword evidence="1" id="KW-0812">Transmembrane</keyword>
<protein>
    <submittedName>
        <fullName evidence="2">Uncharacterized protein</fullName>
    </submittedName>
</protein>
<dbReference type="STRING" id="909626.AQJ91_39015"/>
<feature type="transmembrane region" description="Helical" evidence="1">
    <location>
        <begin position="20"/>
        <end position="39"/>
    </location>
</feature>
<sequence length="94" mass="10271">MAASCERNSARLFSLGRWGVPVNALALLYGLFITVNLAWPRAAVYDPAGGHWYFQWFTVLFLGSTLALGLAFRAYRKRTAAPAAVPEPAVQEAV</sequence>
<dbReference type="AlphaFoldDB" id="A0A101USB4"/>
<reference evidence="2 3" key="1">
    <citation type="submission" date="2015-10" db="EMBL/GenBank/DDBJ databases">
        <title>Draft genome sequence of Streptomyces sp. RV15, isolated from a marine sponge.</title>
        <authorList>
            <person name="Ruckert C."/>
            <person name="Abdelmohsen U.R."/>
            <person name="Winkler A."/>
            <person name="Hentschel U."/>
            <person name="Kalinowski J."/>
            <person name="Kampfer P."/>
            <person name="Glaeser S."/>
        </authorList>
    </citation>
    <scope>NUCLEOTIDE SEQUENCE [LARGE SCALE GENOMIC DNA]</scope>
    <source>
        <strain evidence="2 3">RV15</strain>
    </source>
</reference>
<keyword evidence="1" id="KW-1133">Transmembrane helix</keyword>
<accession>A0A101USB4</accession>
<evidence type="ECO:0000313" key="2">
    <source>
        <dbReference type="EMBL" id="KUO15885.1"/>
    </source>
</evidence>
<dbReference type="Proteomes" id="UP000053260">
    <property type="component" value="Unassembled WGS sequence"/>
</dbReference>
<keyword evidence="1" id="KW-0472">Membrane</keyword>
<feature type="transmembrane region" description="Helical" evidence="1">
    <location>
        <begin position="51"/>
        <end position="72"/>
    </location>
</feature>
<organism evidence="2 3">
    <name type="scientific">Streptomyces dysideae</name>
    <dbReference type="NCBI Taxonomy" id="909626"/>
    <lineage>
        <taxon>Bacteria</taxon>
        <taxon>Bacillati</taxon>
        <taxon>Actinomycetota</taxon>
        <taxon>Actinomycetes</taxon>
        <taxon>Kitasatosporales</taxon>
        <taxon>Streptomycetaceae</taxon>
        <taxon>Streptomyces</taxon>
    </lineage>
</organism>